<reference evidence="3" key="1">
    <citation type="submission" date="2019-02" db="EMBL/GenBank/DDBJ databases">
        <title>Draft genome sequence of Planktothrix agardhii NIES-905.</title>
        <authorList>
            <person name="Yamaguchi H."/>
            <person name="Suzuki S."/>
            <person name="Kawachi M."/>
        </authorList>
    </citation>
    <scope>NUCLEOTIDE SEQUENCE [LARGE SCALE GENOMIC DNA]</scope>
    <source>
        <strain evidence="3">CCAP 1459/11A</strain>
    </source>
</reference>
<protein>
    <submittedName>
        <fullName evidence="2">Uncharacterized protein</fullName>
    </submittedName>
</protein>
<proteinExistence type="predicted"/>
<sequence>MQENQENQDIQDKERIRELEQEVEELKALIKSQSNQITKTLLRELSPEEQIKKNQAGMEWAQQRLQAIKDKWGEQWEN</sequence>
<organism evidence="2 3">
    <name type="scientific">Planktothrix agardhii CCAP 1459/11A</name>
    <dbReference type="NCBI Taxonomy" id="282420"/>
    <lineage>
        <taxon>Bacteria</taxon>
        <taxon>Bacillati</taxon>
        <taxon>Cyanobacteriota</taxon>
        <taxon>Cyanophyceae</taxon>
        <taxon>Oscillatoriophycideae</taxon>
        <taxon>Oscillatoriales</taxon>
        <taxon>Microcoleaceae</taxon>
        <taxon>Planktothrix</taxon>
    </lineage>
</organism>
<dbReference type="EMBL" id="BJCD01000053">
    <property type="protein sequence ID" value="GDZ95134.1"/>
    <property type="molecule type" value="Genomic_DNA"/>
</dbReference>
<dbReference type="Proteomes" id="UP000299794">
    <property type="component" value="Unassembled WGS sequence"/>
</dbReference>
<comment type="caution">
    <text evidence="2">The sequence shown here is derived from an EMBL/GenBank/DDBJ whole genome shotgun (WGS) entry which is preliminary data.</text>
</comment>
<dbReference type="RefSeq" id="WP_141295099.1">
    <property type="nucleotide sequence ID" value="NZ_BJCD01000053.1"/>
</dbReference>
<evidence type="ECO:0000313" key="2">
    <source>
        <dbReference type="EMBL" id="GDZ95134.1"/>
    </source>
</evidence>
<evidence type="ECO:0000313" key="3">
    <source>
        <dbReference type="Proteomes" id="UP000299794"/>
    </source>
</evidence>
<keyword evidence="1" id="KW-0175">Coiled coil</keyword>
<feature type="coiled-coil region" evidence="1">
    <location>
        <begin position="2"/>
        <end position="36"/>
    </location>
</feature>
<evidence type="ECO:0000256" key="1">
    <source>
        <dbReference type="SAM" id="Coils"/>
    </source>
</evidence>
<dbReference type="AlphaFoldDB" id="A0A4P5ZJ22"/>
<name>A0A4P5ZJ22_PLAAG</name>
<gene>
    <name evidence="2" type="ORF">PA905_33730</name>
</gene>
<accession>A0A4P5ZJ22</accession>